<name>A0ACC2XLF6_9TREE</name>
<accession>A0ACC2XLF6</accession>
<comment type="caution">
    <text evidence="1">The sequence shown here is derived from an EMBL/GenBank/DDBJ whole genome shotgun (WGS) entry which is preliminary data.</text>
</comment>
<gene>
    <name evidence="1" type="ORF">QFC24_003267</name>
</gene>
<evidence type="ECO:0000313" key="1">
    <source>
        <dbReference type="EMBL" id="KAJ9124476.1"/>
    </source>
</evidence>
<keyword evidence="2" id="KW-1185">Reference proteome</keyword>
<dbReference type="EMBL" id="JASBWV010000010">
    <property type="protein sequence ID" value="KAJ9124476.1"/>
    <property type="molecule type" value="Genomic_DNA"/>
</dbReference>
<dbReference type="Proteomes" id="UP001234202">
    <property type="component" value="Unassembled WGS sequence"/>
</dbReference>
<protein>
    <submittedName>
        <fullName evidence="1">Uncharacterized protein</fullName>
    </submittedName>
</protein>
<evidence type="ECO:0000313" key="2">
    <source>
        <dbReference type="Proteomes" id="UP001234202"/>
    </source>
</evidence>
<reference evidence="1" key="1">
    <citation type="submission" date="2023-04" db="EMBL/GenBank/DDBJ databases">
        <title>Draft Genome sequencing of Naganishia species isolated from polar environments using Oxford Nanopore Technology.</title>
        <authorList>
            <person name="Leo P."/>
            <person name="Venkateswaran K."/>
        </authorList>
    </citation>
    <scope>NUCLEOTIDE SEQUENCE</scope>
    <source>
        <strain evidence="1">DBVPG 5303</strain>
    </source>
</reference>
<sequence length="544" mass="58869">MDKRKNYYAVVVFGQEQREGKIFESWPETELMIKAHPKALWKVFKTQLAAEAYVAKNAPVVLPSKETMEAYDMQMDFESSSSLGMPLHEHLSRNFPSSPPLSTSSLPLAPPRPHFARPSSRRSSNASSRLASPLRQEVIEEESEVASEEEAVARRPESPTVPEPSSATNKHQRRSFLFAMKSVGRSSSRLERRDKDQIISPPATPEPTARPTSSFKRHKSDNTVPLSSGATTGRPETPSAPNTATWQKTPSIRSTTSRRSQMAPSANYSQTTPSNTTRSLWSDSATVIDLTDRPATPPCSPGRVYEEFPELVDPANNGSVPNTPKFSRAAMKKNGITLPMPAPKSPSHSQANSPLGSPWQSPTGSRMTLGRSRSILSLDALSLLHERLGDAGSPTSKTGPESDYFNALKQTGGHQELPTHPSTFRPIVRTVVSSSSLSSTVSTYSFRGAGDYSGKAPIDAIAVPDSPEDCHVLSPIPSNISTSDGCRTFSESGASSSDSSHTQSTTSTGNSISDARKQTKKTGGLKRFLKMFGMTRVGDMASVS</sequence>
<organism evidence="1 2">
    <name type="scientific">Naganishia onofrii</name>
    <dbReference type="NCBI Taxonomy" id="1851511"/>
    <lineage>
        <taxon>Eukaryota</taxon>
        <taxon>Fungi</taxon>
        <taxon>Dikarya</taxon>
        <taxon>Basidiomycota</taxon>
        <taxon>Agaricomycotina</taxon>
        <taxon>Tremellomycetes</taxon>
        <taxon>Filobasidiales</taxon>
        <taxon>Filobasidiaceae</taxon>
        <taxon>Naganishia</taxon>
    </lineage>
</organism>
<proteinExistence type="predicted"/>